<evidence type="ECO:0000313" key="2">
    <source>
        <dbReference type="EMBL" id="BEG98363.1"/>
    </source>
</evidence>
<gene>
    <name evidence="2" type="ORF">BSYN_06280</name>
</gene>
<dbReference type="InterPro" id="IPR025524">
    <property type="entry name" value="DUF4412"/>
</dbReference>
<dbReference type="Pfam" id="PF14371">
    <property type="entry name" value="DUF4412"/>
    <property type="match status" value="1"/>
</dbReference>
<evidence type="ECO:0000259" key="1">
    <source>
        <dbReference type="Pfam" id="PF14371"/>
    </source>
</evidence>
<reference evidence="2 3" key="1">
    <citation type="submission" date="2023-04" db="EMBL/GenBank/DDBJ databases">
        <title>Draft genome sequence of acteroides sedimenti strain YN3PY1.</title>
        <authorList>
            <person name="Yoshida N."/>
        </authorList>
    </citation>
    <scope>NUCLEOTIDE SEQUENCE [LARGE SCALE GENOMIC DNA]</scope>
    <source>
        <strain evidence="2 3">YN3PY1</strain>
    </source>
</reference>
<protein>
    <recommendedName>
        <fullName evidence="1">DUF4412 domain-containing protein</fullName>
    </recommendedName>
</protein>
<proteinExistence type="predicted"/>
<dbReference type="EMBL" id="AP028055">
    <property type="protein sequence ID" value="BEG98363.1"/>
    <property type="molecule type" value="Genomic_DNA"/>
</dbReference>
<organism evidence="2 3">
    <name type="scientific">Bacteroides sedimenti</name>
    <dbReference type="NCBI Taxonomy" id="2136147"/>
    <lineage>
        <taxon>Bacteria</taxon>
        <taxon>Pseudomonadati</taxon>
        <taxon>Bacteroidota</taxon>
        <taxon>Bacteroidia</taxon>
        <taxon>Bacteroidales</taxon>
        <taxon>Bacteroidaceae</taxon>
        <taxon>Bacteroides</taxon>
    </lineage>
</organism>
<accession>A0ABM8I8G6</accession>
<evidence type="ECO:0000313" key="3">
    <source>
        <dbReference type="Proteomes" id="UP001496674"/>
    </source>
</evidence>
<sequence length="214" mass="24304">MLVSFLFISCGNKQANKPADEASIAPVQNEKTITANKKFPLEHGTIYQQVTAAGFETTPTVYFDKWGDWQTTESTMLMEVMGMKTGSSTINIVKGDEHWDIDLTDKKGKHYKMSTKINDLGVDLNKLTDDIKKQMKIEELGEENYLGYKCKKLKIKNDKLKMDMVYLTYGNMMMKMDGKAMGINTSMKVTKIDTKAPPAQKFRVPEGIKMEEMK</sequence>
<name>A0ABM8I8G6_9BACE</name>
<keyword evidence="3" id="KW-1185">Reference proteome</keyword>
<dbReference type="Proteomes" id="UP001496674">
    <property type="component" value="Chromosome"/>
</dbReference>
<feature type="domain" description="DUF4412" evidence="1">
    <location>
        <begin position="49"/>
        <end position="164"/>
    </location>
</feature>